<dbReference type="InterPro" id="IPR029058">
    <property type="entry name" value="AB_hydrolase_fold"/>
</dbReference>
<evidence type="ECO:0000256" key="5">
    <source>
        <dbReference type="ARBA" id="ARBA00022801"/>
    </source>
</evidence>
<evidence type="ECO:0000256" key="9">
    <source>
        <dbReference type="SAM" id="SignalP"/>
    </source>
</evidence>
<evidence type="ECO:0000256" key="7">
    <source>
        <dbReference type="ARBA" id="ARBA00023157"/>
    </source>
</evidence>
<organism evidence="10 11">
    <name type="scientific">Haloechinothrix salitolerans</name>
    <dbReference type="NCBI Taxonomy" id="926830"/>
    <lineage>
        <taxon>Bacteria</taxon>
        <taxon>Bacillati</taxon>
        <taxon>Actinomycetota</taxon>
        <taxon>Actinomycetes</taxon>
        <taxon>Pseudonocardiales</taxon>
        <taxon>Pseudonocardiaceae</taxon>
        <taxon>Haloechinothrix</taxon>
    </lineage>
</organism>
<keyword evidence="5 10" id="KW-0378">Hydrolase</keyword>
<dbReference type="RefSeq" id="WP_345406672.1">
    <property type="nucleotide sequence ID" value="NZ_BAABLA010000123.1"/>
</dbReference>
<comment type="similarity">
    <text evidence="1">Belongs to the tannase family.</text>
</comment>
<dbReference type="InterPro" id="IPR016582">
    <property type="entry name" value="OHBut_olig_hydro_put"/>
</dbReference>
<feature type="chain" id="PRO_5045889571" evidence="9">
    <location>
        <begin position="29"/>
        <end position="464"/>
    </location>
</feature>
<feature type="region of interest" description="Disordered" evidence="8">
    <location>
        <begin position="437"/>
        <end position="464"/>
    </location>
</feature>
<proteinExistence type="inferred from homology"/>
<dbReference type="SUPFAM" id="SSF53474">
    <property type="entry name" value="alpha/beta-Hydrolases"/>
    <property type="match status" value="1"/>
</dbReference>
<dbReference type="InterPro" id="IPR011118">
    <property type="entry name" value="Tannase/feruloyl_esterase"/>
</dbReference>
<name>A0ABW2BSF5_9PSEU</name>
<gene>
    <name evidence="10" type="ORF">ACFQGD_02250</name>
</gene>
<evidence type="ECO:0000313" key="10">
    <source>
        <dbReference type="EMBL" id="MFC6865961.1"/>
    </source>
</evidence>
<dbReference type="PANTHER" id="PTHR33938:SF15">
    <property type="entry name" value="FERULOYL ESTERASE B-RELATED"/>
    <property type="match status" value="1"/>
</dbReference>
<dbReference type="Pfam" id="PF07519">
    <property type="entry name" value="Tannase"/>
    <property type="match status" value="1"/>
</dbReference>
<comment type="caution">
    <text evidence="10">The sequence shown here is derived from an EMBL/GenBank/DDBJ whole genome shotgun (WGS) entry which is preliminary data.</text>
</comment>
<sequence>MGGRIVLAAAFVSVLAAPLITVSGTGVAGADGCEGIGRIDVPGAVQQKQACLDDLTTAGTTTSGHTNPDDWSGLHASGTENPTGVPGVQVDGYFPDESTSNTNNGWAHDSQFVIRLPEDWNGKVVITGAPGVRRQYANDYIISDWVLDKGYAFASTDKGNTGLEFYKDGARPGDAVAEWHYRVTQLTLATKRVAAQYYGQRPHRTYVTGISNGGYLTRWALENHPKLYDGGVDWEGTLFTEDGPNLFTYLPAALRNYPAYKAGDSDAHQAMIDAGFEPGSEFLWDFHYSYYWDLTQRIYREEFDPDYDGALEAGIPFCQPGTPNCDADYDYAARPESVHDAVGRVSNTGDIGKPMITLHGTLDALLPIRTDSDVYRNMVRRSGKSRLHRYYVVEDGNHVDGLYDNYPDRLRPMLPCYREAFDAMVRWVEDRDRPAHNGVIPNVEDDPVNDCDLPSPGRGRVPRS</sequence>
<dbReference type="Gene3D" id="3.40.50.1820">
    <property type="entry name" value="alpha/beta hydrolase"/>
    <property type="match status" value="1"/>
</dbReference>
<keyword evidence="6" id="KW-0106">Calcium</keyword>
<evidence type="ECO:0000256" key="4">
    <source>
        <dbReference type="ARBA" id="ARBA00022729"/>
    </source>
</evidence>
<evidence type="ECO:0000256" key="8">
    <source>
        <dbReference type="SAM" id="MobiDB-lite"/>
    </source>
</evidence>
<keyword evidence="3" id="KW-0479">Metal-binding</keyword>
<evidence type="ECO:0000256" key="1">
    <source>
        <dbReference type="ARBA" id="ARBA00006249"/>
    </source>
</evidence>
<dbReference type="GO" id="GO:0016787">
    <property type="term" value="F:hydrolase activity"/>
    <property type="evidence" value="ECO:0007669"/>
    <property type="project" value="UniProtKB-KW"/>
</dbReference>
<dbReference type="Proteomes" id="UP001596337">
    <property type="component" value="Unassembled WGS sequence"/>
</dbReference>
<keyword evidence="11" id="KW-1185">Reference proteome</keyword>
<evidence type="ECO:0000256" key="3">
    <source>
        <dbReference type="ARBA" id="ARBA00022723"/>
    </source>
</evidence>
<reference evidence="11" key="1">
    <citation type="journal article" date="2019" name="Int. J. Syst. Evol. Microbiol.">
        <title>The Global Catalogue of Microorganisms (GCM) 10K type strain sequencing project: providing services to taxonomists for standard genome sequencing and annotation.</title>
        <authorList>
            <consortium name="The Broad Institute Genomics Platform"/>
            <consortium name="The Broad Institute Genome Sequencing Center for Infectious Disease"/>
            <person name="Wu L."/>
            <person name="Ma J."/>
        </authorList>
    </citation>
    <scope>NUCLEOTIDE SEQUENCE [LARGE SCALE GENOMIC DNA]</scope>
    <source>
        <strain evidence="11">KCTC 32255</strain>
    </source>
</reference>
<keyword evidence="7" id="KW-1015">Disulfide bond</keyword>
<keyword evidence="4 9" id="KW-0732">Signal</keyword>
<evidence type="ECO:0000256" key="6">
    <source>
        <dbReference type="ARBA" id="ARBA00022837"/>
    </source>
</evidence>
<keyword evidence="2" id="KW-0719">Serine esterase</keyword>
<dbReference type="EMBL" id="JBHSXX010000001">
    <property type="protein sequence ID" value="MFC6865961.1"/>
    <property type="molecule type" value="Genomic_DNA"/>
</dbReference>
<dbReference type="PANTHER" id="PTHR33938">
    <property type="entry name" value="FERULOYL ESTERASE B-RELATED"/>
    <property type="match status" value="1"/>
</dbReference>
<accession>A0ABW2BSF5</accession>
<feature type="region of interest" description="Disordered" evidence="8">
    <location>
        <begin position="61"/>
        <end position="82"/>
    </location>
</feature>
<dbReference type="Pfam" id="PF10605">
    <property type="entry name" value="3HBOH"/>
    <property type="match status" value="1"/>
</dbReference>
<evidence type="ECO:0000256" key="2">
    <source>
        <dbReference type="ARBA" id="ARBA00022487"/>
    </source>
</evidence>
<feature type="signal peptide" evidence="9">
    <location>
        <begin position="1"/>
        <end position="28"/>
    </location>
</feature>
<protein>
    <submittedName>
        <fullName evidence="10">Tannase/feruloyl esterase family alpha/beta hydrolase</fullName>
    </submittedName>
</protein>
<evidence type="ECO:0000313" key="11">
    <source>
        <dbReference type="Proteomes" id="UP001596337"/>
    </source>
</evidence>